<reference evidence="2 3" key="1">
    <citation type="submission" date="2018-06" db="EMBL/GenBank/DDBJ databases">
        <authorList>
            <consortium name="Pathogen Informatics"/>
            <person name="Doyle S."/>
        </authorList>
    </citation>
    <scope>NUCLEOTIDE SEQUENCE [LARGE SCALE GENOMIC DNA]</scope>
    <source>
        <strain evidence="2 3">NCTC11820</strain>
    </source>
</reference>
<gene>
    <name evidence="2" type="primary">ndhH</name>
    <name evidence="2" type="ORF">NCTC11820_01979</name>
</gene>
<dbReference type="EC" id="1.6.5.-" evidence="2"/>
<dbReference type="Proteomes" id="UP000250245">
    <property type="component" value="Unassembled WGS sequence"/>
</dbReference>
<evidence type="ECO:0000256" key="1">
    <source>
        <dbReference type="SAM" id="MobiDB-lite"/>
    </source>
</evidence>
<sequence length="114" mass="12099">MSTETINPEAKTQHVHAAAGASDSVAGMPEFSVHDGEWSAMSADLESAHNDRIAVNLGPVHPSTHGVLRVIVELEGETVKDCRLGTGYLHTVSKNLWNTALTIRASPTAAGWIT</sequence>
<proteinExistence type="predicted"/>
<evidence type="ECO:0000313" key="3">
    <source>
        <dbReference type="Proteomes" id="UP000250245"/>
    </source>
</evidence>
<feature type="region of interest" description="Disordered" evidence="1">
    <location>
        <begin position="1"/>
        <end position="30"/>
    </location>
</feature>
<accession>A0A2X3BIT2</accession>
<protein>
    <submittedName>
        <fullName evidence="2">NAD(P)H-quinone oxidoreductase subunit H</fullName>
        <ecNumber evidence="2">1.6.5.-</ecNumber>
    </submittedName>
</protein>
<keyword evidence="2" id="KW-0560">Oxidoreductase</keyword>
<dbReference type="AlphaFoldDB" id="A0A2X3BIT2"/>
<organism evidence="2 3">
    <name type="scientific">Mobiluncus curtisii</name>
    <dbReference type="NCBI Taxonomy" id="2051"/>
    <lineage>
        <taxon>Bacteria</taxon>
        <taxon>Bacillati</taxon>
        <taxon>Actinomycetota</taxon>
        <taxon>Actinomycetes</taxon>
        <taxon>Actinomycetales</taxon>
        <taxon>Actinomycetaceae</taxon>
        <taxon>Mobiluncus</taxon>
    </lineage>
</organism>
<dbReference type="EMBL" id="UASJ01000005">
    <property type="protein sequence ID" value="SQC01587.1"/>
    <property type="molecule type" value="Genomic_DNA"/>
</dbReference>
<dbReference type="GO" id="GO:0016491">
    <property type="term" value="F:oxidoreductase activity"/>
    <property type="evidence" value="ECO:0007669"/>
    <property type="project" value="UniProtKB-KW"/>
</dbReference>
<dbReference type="SUPFAM" id="SSF56762">
    <property type="entry name" value="HydB/Nqo4-like"/>
    <property type="match status" value="1"/>
</dbReference>
<name>A0A2X3BIT2_9ACTO</name>
<evidence type="ECO:0000313" key="2">
    <source>
        <dbReference type="EMBL" id="SQC01587.1"/>
    </source>
</evidence>
<dbReference type="InterPro" id="IPR029014">
    <property type="entry name" value="NiFe-Hase_large"/>
</dbReference>
<dbReference type="Gene3D" id="1.10.645.10">
    <property type="entry name" value="Cytochrome-c3 Hydrogenase, chain B"/>
    <property type="match status" value="1"/>
</dbReference>